<evidence type="ECO:0000313" key="5">
    <source>
        <dbReference type="Proteomes" id="UP000045285"/>
    </source>
</evidence>
<keyword evidence="5" id="KW-1185">Reference proteome</keyword>
<sequence length="107" mass="11974">MATYSSAFASNLRNPGYLYSFAPENEPGDDDENPVPHELGSAEHDELPYRVELWNAAKNGVEQVLAVTANASIGYAAYYAATREHPDRYITLRHKNNFVSRWNGPTN</sequence>
<evidence type="ECO:0000256" key="1">
    <source>
        <dbReference type="SAM" id="MobiDB-lite"/>
    </source>
</evidence>
<accession>A0A090FZQ4</accession>
<protein>
    <submittedName>
        <fullName evidence="4">Uncharacterized protein</fullName>
    </submittedName>
</protein>
<dbReference type="RefSeq" id="WP_041011201.1">
    <property type="nucleotide sequence ID" value="NZ_CCNB01000011.1"/>
</dbReference>
<reference evidence="6 7" key="1">
    <citation type="submission" date="2014-08" db="EMBL/GenBank/DDBJ databases">
        <authorList>
            <person name="Moulin Lionel"/>
        </authorList>
    </citation>
    <scope>NUCLEOTIDE SEQUENCE [LARGE SCALE GENOMIC DNA]</scope>
</reference>
<evidence type="ECO:0000313" key="2">
    <source>
        <dbReference type="EMBL" id="CDX23548.1"/>
    </source>
</evidence>
<evidence type="ECO:0000313" key="4">
    <source>
        <dbReference type="EMBL" id="CDX48752.1"/>
    </source>
</evidence>
<gene>
    <name evidence="2" type="ORF">MPL3356_40431</name>
    <name evidence="4" type="ORF">MPL3365_10014</name>
    <name evidence="3" type="ORF">MPLDJ20_190159</name>
</gene>
<dbReference type="Proteomes" id="UP000045285">
    <property type="component" value="Unassembled WGS sequence"/>
</dbReference>
<dbReference type="EMBL" id="CCMZ01000034">
    <property type="protein sequence ID" value="CDX23548.1"/>
    <property type="molecule type" value="Genomic_DNA"/>
</dbReference>
<dbReference type="Proteomes" id="UP000046122">
    <property type="component" value="Unassembled WGS sequence"/>
</dbReference>
<proteinExistence type="predicted"/>
<dbReference type="Proteomes" id="UP000046373">
    <property type="component" value="Unassembled WGS sequence"/>
</dbReference>
<feature type="region of interest" description="Disordered" evidence="1">
    <location>
        <begin position="15"/>
        <end position="40"/>
    </location>
</feature>
<reference evidence="5" key="2">
    <citation type="submission" date="2014-08" db="EMBL/GenBank/DDBJ databases">
        <authorList>
            <person name="Moulin L."/>
        </authorList>
    </citation>
    <scope>NUCLEOTIDE SEQUENCE [LARGE SCALE GENOMIC DNA]</scope>
</reference>
<dbReference type="STRING" id="69974.MPLDJ20_190159"/>
<dbReference type="EMBL" id="CCNB01000011">
    <property type="protein sequence ID" value="CDX34855.1"/>
    <property type="molecule type" value="Genomic_DNA"/>
</dbReference>
<evidence type="ECO:0000313" key="3">
    <source>
        <dbReference type="EMBL" id="CDX34855.1"/>
    </source>
</evidence>
<evidence type="ECO:0000313" key="7">
    <source>
        <dbReference type="Proteomes" id="UP000046373"/>
    </source>
</evidence>
<name>A0A090FZQ4_MESPL</name>
<dbReference type="AlphaFoldDB" id="A0A090FZQ4"/>
<organism evidence="4 6">
    <name type="scientific">Mesorhizobium plurifarium</name>
    <dbReference type="NCBI Taxonomy" id="69974"/>
    <lineage>
        <taxon>Bacteria</taxon>
        <taxon>Pseudomonadati</taxon>
        <taxon>Pseudomonadota</taxon>
        <taxon>Alphaproteobacteria</taxon>
        <taxon>Hyphomicrobiales</taxon>
        <taxon>Phyllobacteriaceae</taxon>
        <taxon>Mesorhizobium</taxon>
    </lineage>
</organism>
<dbReference type="GeneID" id="31894199"/>
<evidence type="ECO:0000313" key="6">
    <source>
        <dbReference type="Proteomes" id="UP000046122"/>
    </source>
</evidence>
<dbReference type="EMBL" id="CCNE01000001">
    <property type="protein sequence ID" value="CDX48752.1"/>
    <property type="molecule type" value="Genomic_DNA"/>
</dbReference>